<evidence type="ECO:0000313" key="3">
    <source>
        <dbReference type="Proteomes" id="UP000317998"/>
    </source>
</evidence>
<dbReference type="OrthoDB" id="5073398at2"/>
<comment type="caution">
    <text evidence="2">The sequence shown here is derived from an EMBL/GenBank/DDBJ whole genome shotgun (WGS) entry which is preliminary data.</text>
</comment>
<dbReference type="EMBL" id="VFOM01000001">
    <property type="protein sequence ID" value="TQL47148.1"/>
    <property type="molecule type" value="Genomic_DNA"/>
</dbReference>
<keyword evidence="1" id="KW-0812">Transmembrane</keyword>
<sequence length="162" mass="17096">MSAVSGAEPARRFGGFGVFVIVAGIVMALWVSFGRALFGVAGELTPVFAITIGFAIGALHFFGGKAIMRTARLGRHTRVQTYVTLGLSWFCGILFGFMIPDVTPSGLQTILSGGEEPGLSIAVGLANPLGIVCITASVFTLVFAHNDTREPVNEDDDEFVLD</sequence>
<evidence type="ECO:0000256" key="1">
    <source>
        <dbReference type="SAM" id="Phobius"/>
    </source>
</evidence>
<dbReference type="Proteomes" id="UP000317998">
    <property type="component" value="Unassembled WGS sequence"/>
</dbReference>
<protein>
    <submittedName>
        <fullName evidence="2">Uncharacterized protein</fullName>
    </submittedName>
</protein>
<accession>A0A542YGC4</accession>
<keyword evidence="1" id="KW-0472">Membrane</keyword>
<dbReference type="AlphaFoldDB" id="A0A542YGC4"/>
<feature type="transmembrane region" description="Helical" evidence="1">
    <location>
        <begin position="119"/>
        <end position="144"/>
    </location>
</feature>
<keyword evidence="1" id="KW-1133">Transmembrane helix</keyword>
<gene>
    <name evidence="2" type="ORF">FB562_0196</name>
</gene>
<keyword evidence="3" id="KW-1185">Reference proteome</keyword>
<name>A0A542YGC4_9MICO</name>
<proteinExistence type="predicted"/>
<reference evidence="2 3" key="1">
    <citation type="submission" date="2019-06" db="EMBL/GenBank/DDBJ databases">
        <title>Sequencing the genomes of 1000 actinobacteria strains.</title>
        <authorList>
            <person name="Klenk H.-P."/>
        </authorList>
    </citation>
    <scope>NUCLEOTIDE SEQUENCE [LARGE SCALE GENOMIC DNA]</scope>
    <source>
        <strain evidence="2 3">DSM 26477</strain>
    </source>
</reference>
<feature type="transmembrane region" description="Helical" evidence="1">
    <location>
        <begin position="45"/>
        <end position="67"/>
    </location>
</feature>
<organism evidence="2 3">
    <name type="scientific">Homoserinimonas aerilata</name>
    <dbReference type="NCBI Taxonomy" id="1162970"/>
    <lineage>
        <taxon>Bacteria</taxon>
        <taxon>Bacillati</taxon>
        <taxon>Actinomycetota</taxon>
        <taxon>Actinomycetes</taxon>
        <taxon>Micrococcales</taxon>
        <taxon>Microbacteriaceae</taxon>
        <taxon>Homoserinimonas</taxon>
    </lineage>
</organism>
<dbReference type="RefSeq" id="WP_141879433.1">
    <property type="nucleotide sequence ID" value="NZ_VFOM01000001.1"/>
</dbReference>
<evidence type="ECO:0000313" key="2">
    <source>
        <dbReference type="EMBL" id="TQL47148.1"/>
    </source>
</evidence>
<feature type="transmembrane region" description="Helical" evidence="1">
    <location>
        <begin position="79"/>
        <end position="99"/>
    </location>
</feature>
<feature type="transmembrane region" description="Helical" evidence="1">
    <location>
        <begin position="12"/>
        <end position="33"/>
    </location>
</feature>